<dbReference type="InterPro" id="IPR021027">
    <property type="entry name" value="Transposase_put_HTH"/>
</dbReference>
<evidence type="ECO:0000259" key="1">
    <source>
        <dbReference type="Pfam" id="PF12323"/>
    </source>
</evidence>
<feature type="domain" description="Transposase putative helix-turn-helix" evidence="1">
    <location>
        <begin position="6"/>
        <end position="48"/>
    </location>
</feature>
<reference evidence="3" key="1">
    <citation type="journal article" date="2019" name="Int. J. Syst. Evol. Microbiol.">
        <title>The Global Catalogue of Microorganisms (GCM) 10K type strain sequencing project: providing services to taxonomists for standard genome sequencing and annotation.</title>
        <authorList>
            <consortium name="The Broad Institute Genomics Platform"/>
            <consortium name="The Broad Institute Genome Sequencing Center for Infectious Disease"/>
            <person name="Wu L."/>
            <person name="Ma J."/>
        </authorList>
    </citation>
    <scope>NUCLEOTIDE SEQUENCE [LARGE SCALE GENOMIC DNA]</scope>
    <source>
        <strain evidence="3">JCM 16221</strain>
    </source>
</reference>
<dbReference type="EMBL" id="BAAARA010000021">
    <property type="protein sequence ID" value="GAA2360009.1"/>
    <property type="molecule type" value="Genomic_DNA"/>
</dbReference>
<keyword evidence="3" id="KW-1185">Reference proteome</keyword>
<organism evidence="2 3">
    <name type="scientific">Saccharopolyspora halophila</name>
    <dbReference type="NCBI Taxonomy" id="405551"/>
    <lineage>
        <taxon>Bacteria</taxon>
        <taxon>Bacillati</taxon>
        <taxon>Actinomycetota</taxon>
        <taxon>Actinomycetes</taxon>
        <taxon>Pseudonocardiales</taxon>
        <taxon>Pseudonocardiaceae</taxon>
        <taxon>Saccharopolyspora</taxon>
    </lineage>
</organism>
<evidence type="ECO:0000313" key="2">
    <source>
        <dbReference type="EMBL" id="GAA2360009.1"/>
    </source>
</evidence>
<proteinExistence type="predicted"/>
<sequence length="61" mass="7332">MGRTQVKRAFRYRFYPTDAQRSELLRTFGCVRRVYNLALDARTRAWFAEQRRVNPVGIPRL</sequence>
<accession>A0ABP5TRR4</accession>
<evidence type="ECO:0000313" key="3">
    <source>
        <dbReference type="Proteomes" id="UP001501218"/>
    </source>
</evidence>
<gene>
    <name evidence="2" type="ORF">GCM10009854_43720</name>
</gene>
<dbReference type="Proteomes" id="UP001501218">
    <property type="component" value="Unassembled WGS sequence"/>
</dbReference>
<name>A0ABP5TRR4_9PSEU</name>
<comment type="caution">
    <text evidence="2">The sequence shown here is derived from an EMBL/GenBank/DDBJ whole genome shotgun (WGS) entry which is preliminary data.</text>
</comment>
<dbReference type="Pfam" id="PF12323">
    <property type="entry name" value="HTH_OrfB_IS605"/>
    <property type="match status" value="1"/>
</dbReference>
<protein>
    <recommendedName>
        <fullName evidence="1">Transposase putative helix-turn-helix domain-containing protein</fullName>
    </recommendedName>
</protein>